<organism evidence="1 2">
    <name type="scientific">Trichuris muris</name>
    <name type="common">Mouse whipworm</name>
    <dbReference type="NCBI Taxonomy" id="70415"/>
    <lineage>
        <taxon>Eukaryota</taxon>
        <taxon>Metazoa</taxon>
        <taxon>Ecdysozoa</taxon>
        <taxon>Nematoda</taxon>
        <taxon>Enoplea</taxon>
        <taxon>Dorylaimia</taxon>
        <taxon>Trichinellida</taxon>
        <taxon>Trichuridae</taxon>
        <taxon>Trichuris</taxon>
    </lineage>
</organism>
<accession>A0A5S6QCQ2</accession>
<proteinExistence type="predicted"/>
<keyword evidence="1" id="KW-1185">Reference proteome</keyword>
<dbReference type="WBParaSite" id="TMUE_1000004870.1">
    <property type="protein sequence ID" value="TMUE_1000004870.1"/>
    <property type="gene ID" value="WBGene00299127"/>
</dbReference>
<evidence type="ECO:0000313" key="2">
    <source>
        <dbReference type="WBParaSite" id="TMUE_1000004870.1"/>
    </source>
</evidence>
<sequence length="118" mass="13213">MAANRRYGRAYYMIFRFMLSVIASPLPGRFAFKLAPLVRCKGAMQLGFLAEPFISHRGSGGALQGVGTIEDVMPRNYFDYVPAIASFLDPPDRRNRYFFGPSWLAIITPPLCDDNDGD</sequence>
<protein>
    <submittedName>
        <fullName evidence="2">Uncharacterized protein</fullName>
    </submittedName>
</protein>
<dbReference type="Proteomes" id="UP000046395">
    <property type="component" value="Unassembled WGS sequence"/>
</dbReference>
<evidence type="ECO:0000313" key="1">
    <source>
        <dbReference type="Proteomes" id="UP000046395"/>
    </source>
</evidence>
<dbReference type="AlphaFoldDB" id="A0A5S6QCQ2"/>
<name>A0A5S6QCQ2_TRIMR</name>
<reference evidence="2" key="1">
    <citation type="submission" date="2019-12" db="UniProtKB">
        <authorList>
            <consortium name="WormBaseParasite"/>
        </authorList>
    </citation>
    <scope>IDENTIFICATION</scope>
</reference>